<gene>
    <name evidence="2" type="ORF">E1757_15305</name>
</gene>
<dbReference type="RefSeq" id="WP_133229525.1">
    <property type="nucleotide sequence ID" value="NZ_SMRT01000006.1"/>
</dbReference>
<evidence type="ECO:0000256" key="1">
    <source>
        <dbReference type="SAM" id="MobiDB-lite"/>
    </source>
</evidence>
<feature type="region of interest" description="Disordered" evidence="1">
    <location>
        <begin position="113"/>
        <end position="170"/>
    </location>
</feature>
<keyword evidence="3" id="KW-1185">Reference proteome</keyword>
<dbReference type="AlphaFoldDB" id="A0A4V2ZTH9"/>
<comment type="caution">
    <text evidence="2">The sequence shown here is derived from an EMBL/GenBank/DDBJ whole genome shotgun (WGS) entry which is preliminary data.</text>
</comment>
<feature type="compositionally biased region" description="Basic and acidic residues" evidence="1">
    <location>
        <begin position="160"/>
        <end position="170"/>
    </location>
</feature>
<dbReference type="EMBL" id="SMRT01000006">
    <property type="protein sequence ID" value="TDF97194.1"/>
    <property type="molecule type" value="Genomic_DNA"/>
</dbReference>
<proteinExistence type="predicted"/>
<evidence type="ECO:0000313" key="2">
    <source>
        <dbReference type="EMBL" id="TDF97194.1"/>
    </source>
</evidence>
<name>A0A4V2ZTH9_9BACL</name>
<accession>A0A4V2ZTH9</accession>
<organism evidence="2 3">
    <name type="scientific">Paenibacillus piri</name>
    <dbReference type="NCBI Taxonomy" id="2547395"/>
    <lineage>
        <taxon>Bacteria</taxon>
        <taxon>Bacillati</taxon>
        <taxon>Bacillota</taxon>
        <taxon>Bacilli</taxon>
        <taxon>Bacillales</taxon>
        <taxon>Paenibacillaceae</taxon>
        <taxon>Paenibacillus</taxon>
    </lineage>
</organism>
<dbReference type="Proteomes" id="UP000295636">
    <property type="component" value="Unassembled WGS sequence"/>
</dbReference>
<dbReference type="OrthoDB" id="2661156at2"/>
<protein>
    <recommendedName>
        <fullName evidence="4">DNA/RNA helicase</fullName>
    </recommendedName>
</protein>
<evidence type="ECO:0000313" key="3">
    <source>
        <dbReference type="Proteomes" id="UP000295636"/>
    </source>
</evidence>
<sequence length="170" mass="18011">MNAEAIFFEFDNEASALLAQSTLEELGYTAGLHSEFNHPTLHIQVEHSVLSSALEIAQAHGGRLVEHTSGLTENDAYRQAYDTDDGYISIPAHVVNEDWSELYATNAENADSLYAPDRGADGAAAGDSDDSGNSDNPVSGAAGESDSGNGAKVFDPSDDDYSHFDAGVRL</sequence>
<evidence type="ECO:0008006" key="4">
    <source>
        <dbReference type="Google" id="ProtNLM"/>
    </source>
</evidence>
<reference evidence="2 3" key="1">
    <citation type="submission" date="2019-03" db="EMBL/GenBank/DDBJ databases">
        <title>This is whole genome sequence of Paenibacillus sp MS74 strain.</title>
        <authorList>
            <person name="Trinh H.N."/>
        </authorList>
    </citation>
    <scope>NUCLEOTIDE SEQUENCE [LARGE SCALE GENOMIC DNA]</scope>
    <source>
        <strain evidence="2 3">MS74</strain>
    </source>
</reference>